<feature type="region of interest" description="Disordered" evidence="1">
    <location>
        <begin position="1"/>
        <end position="31"/>
    </location>
</feature>
<organism evidence="2 3">
    <name type="scientific">Portunus trituberculatus</name>
    <name type="common">Swimming crab</name>
    <name type="synonym">Neptunus trituberculatus</name>
    <dbReference type="NCBI Taxonomy" id="210409"/>
    <lineage>
        <taxon>Eukaryota</taxon>
        <taxon>Metazoa</taxon>
        <taxon>Ecdysozoa</taxon>
        <taxon>Arthropoda</taxon>
        <taxon>Crustacea</taxon>
        <taxon>Multicrustacea</taxon>
        <taxon>Malacostraca</taxon>
        <taxon>Eumalacostraca</taxon>
        <taxon>Eucarida</taxon>
        <taxon>Decapoda</taxon>
        <taxon>Pleocyemata</taxon>
        <taxon>Brachyura</taxon>
        <taxon>Eubrachyura</taxon>
        <taxon>Portunoidea</taxon>
        <taxon>Portunidae</taxon>
        <taxon>Portuninae</taxon>
        <taxon>Portunus</taxon>
    </lineage>
</organism>
<keyword evidence="3" id="KW-1185">Reference proteome</keyword>
<accession>A0A5B7IR56</accession>
<protein>
    <submittedName>
        <fullName evidence="2">Uncharacterized protein</fullName>
    </submittedName>
</protein>
<feature type="compositionally biased region" description="Basic and acidic residues" evidence="1">
    <location>
        <begin position="8"/>
        <end position="20"/>
    </location>
</feature>
<dbReference type="EMBL" id="VSRR010065836">
    <property type="protein sequence ID" value="MPC84589.1"/>
    <property type="molecule type" value="Genomic_DNA"/>
</dbReference>
<dbReference type="AlphaFoldDB" id="A0A5B7IR56"/>
<evidence type="ECO:0000313" key="3">
    <source>
        <dbReference type="Proteomes" id="UP000324222"/>
    </source>
</evidence>
<gene>
    <name evidence="2" type="ORF">E2C01_079331</name>
</gene>
<comment type="caution">
    <text evidence="2">The sequence shown here is derived from an EMBL/GenBank/DDBJ whole genome shotgun (WGS) entry which is preliminary data.</text>
</comment>
<proteinExistence type="predicted"/>
<sequence length="73" mass="8325">MRGREKRGKCGRECRAEANSREAALSPGNPTMLGLRLTLFHRHGRGEGAGLGDSLLLLVSRRRKRRRKREEKK</sequence>
<evidence type="ECO:0000256" key="1">
    <source>
        <dbReference type="SAM" id="MobiDB-lite"/>
    </source>
</evidence>
<name>A0A5B7IR56_PORTR</name>
<dbReference type="Proteomes" id="UP000324222">
    <property type="component" value="Unassembled WGS sequence"/>
</dbReference>
<reference evidence="2 3" key="1">
    <citation type="submission" date="2019-05" db="EMBL/GenBank/DDBJ databases">
        <title>Another draft genome of Portunus trituberculatus and its Hox gene families provides insights of decapod evolution.</title>
        <authorList>
            <person name="Jeong J.-H."/>
            <person name="Song I."/>
            <person name="Kim S."/>
            <person name="Choi T."/>
            <person name="Kim D."/>
            <person name="Ryu S."/>
            <person name="Kim W."/>
        </authorList>
    </citation>
    <scope>NUCLEOTIDE SEQUENCE [LARGE SCALE GENOMIC DNA]</scope>
    <source>
        <tissue evidence="2">Muscle</tissue>
    </source>
</reference>
<evidence type="ECO:0000313" key="2">
    <source>
        <dbReference type="EMBL" id="MPC84589.1"/>
    </source>
</evidence>